<gene>
    <name evidence="2" type="ORF">GTA08_BOTSDO07199</name>
    <name evidence="1" type="ORF">GTA08_BOTSDO11394</name>
</gene>
<dbReference type="InterPro" id="IPR036412">
    <property type="entry name" value="HAD-like_sf"/>
</dbReference>
<comment type="caution">
    <text evidence="1">The sequence shown here is derived from an EMBL/GenBank/DDBJ whole genome shotgun (WGS) entry which is preliminary data.</text>
</comment>
<dbReference type="CDD" id="cd02603">
    <property type="entry name" value="HAD_sEH-N_like"/>
    <property type="match status" value="1"/>
</dbReference>
<dbReference type="Proteomes" id="UP000572817">
    <property type="component" value="Unassembled WGS sequence"/>
</dbReference>
<dbReference type="PANTHER" id="PTHR43611">
    <property type="entry name" value="ALPHA-D-GLUCOSE 1-PHOSPHATE PHOSPHATASE"/>
    <property type="match status" value="1"/>
</dbReference>
<proteinExistence type="predicted"/>
<dbReference type="PANTHER" id="PTHR43611:SF3">
    <property type="entry name" value="FLAVIN MONONUCLEOTIDE HYDROLASE 1, CHLOROPLATIC"/>
    <property type="match status" value="1"/>
</dbReference>
<dbReference type="PRINTS" id="PR00413">
    <property type="entry name" value="HADHALOGNASE"/>
</dbReference>
<dbReference type="Gene3D" id="1.10.150.240">
    <property type="entry name" value="Putative phosphatase, domain 2"/>
    <property type="match status" value="1"/>
</dbReference>
<evidence type="ECO:0000313" key="3">
    <source>
        <dbReference type="Proteomes" id="UP000572817"/>
    </source>
</evidence>
<dbReference type="Pfam" id="PF00702">
    <property type="entry name" value="Hydrolase"/>
    <property type="match status" value="1"/>
</dbReference>
<dbReference type="EMBL" id="WWBZ02000082">
    <property type="protein sequence ID" value="KAF4301322.1"/>
    <property type="molecule type" value="Genomic_DNA"/>
</dbReference>
<dbReference type="Gene3D" id="3.40.50.1000">
    <property type="entry name" value="HAD superfamily/HAD-like"/>
    <property type="match status" value="1"/>
</dbReference>
<dbReference type="InterPro" id="IPR006439">
    <property type="entry name" value="HAD-SF_hydro_IA"/>
</dbReference>
<dbReference type="SUPFAM" id="SSF56784">
    <property type="entry name" value="HAD-like"/>
    <property type="match status" value="1"/>
</dbReference>
<dbReference type="GO" id="GO:0016791">
    <property type="term" value="F:phosphatase activity"/>
    <property type="evidence" value="ECO:0007669"/>
    <property type="project" value="UniProtKB-ARBA"/>
</dbReference>
<dbReference type="EMBL" id="WWBZ02000040">
    <property type="protein sequence ID" value="KAF4305421.1"/>
    <property type="molecule type" value="Genomic_DNA"/>
</dbReference>
<keyword evidence="3" id="KW-1185">Reference proteome</keyword>
<dbReference type="InterPro" id="IPR023214">
    <property type="entry name" value="HAD_sf"/>
</dbReference>
<dbReference type="NCBIfam" id="TIGR01509">
    <property type="entry name" value="HAD-SF-IA-v3"/>
    <property type="match status" value="1"/>
</dbReference>
<reference evidence="1 3" key="1">
    <citation type="submission" date="2020-04" db="EMBL/GenBank/DDBJ databases">
        <title>Genome Assembly and Annotation of Botryosphaeria dothidea sdau 11-99, a Latent Pathogen of Apple Fruit Ring Rot in China.</title>
        <authorList>
            <person name="Yu C."/>
            <person name="Diao Y."/>
            <person name="Lu Q."/>
            <person name="Zhao J."/>
            <person name="Cui S."/>
            <person name="Peng C."/>
            <person name="He B."/>
            <person name="Liu H."/>
        </authorList>
    </citation>
    <scope>NUCLEOTIDE SEQUENCE [LARGE SCALE GENOMIC DNA]</scope>
    <source>
        <strain evidence="3">sdau11-99</strain>
        <strain evidence="1">Sdau11-99</strain>
    </source>
</reference>
<dbReference type="InterPro" id="IPR023198">
    <property type="entry name" value="PGP-like_dom2"/>
</dbReference>
<organism evidence="1 3">
    <name type="scientific">Botryosphaeria dothidea</name>
    <dbReference type="NCBI Taxonomy" id="55169"/>
    <lineage>
        <taxon>Eukaryota</taxon>
        <taxon>Fungi</taxon>
        <taxon>Dikarya</taxon>
        <taxon>Ascomycota</taxon>
        <taxon>Pezizomycotina</taxon>
        <taxon>Dothideomycetes</taxon>
        <taxon>Dothideomycetes incertae sedis</taxon>
        <taxon>Botryosphaeriales</taxon>
        <taxon>Botryosphaeriaceae</taxon>
        <taxon>Botryosphaeria</taxon>
    </lineage>
</organism>
<accession>A0A8H4IHK4</accession>
<name>A0A8H4IHK4_9PEZI</name>
<protein>
    <submittedName>
        <fullName evidence="1">Putative had-like protein</fullName>
    </submittedName>
</protein>
<dbReference type="OrthoDB" id="2012566at2759"/>
<dbReference type="AlphaFoldDB" id="A0A8H4IHK4"/>
<sequence length="524" mass="58447">MADTPVKTIIFDIGDVLCSWVPPKTLTINPRLLKEFRNSPTWYEYNCGKIGQEECFERLATQGGVSAADVTSAFQLARDSQAQNDHVVAAIRELRAAHPHLRVYAMSNISQPDWEILRAKAFDWDIFDRVFTSCEAGMCKPELRFYRHVLKATETAPSEAVFVDDKSDNVIAAQSLGFREAIIFDDAANVRRKLLNVLEDAARRGKEWLQRQAKQFHSETDTGVAVPDNFAQLLILELTGDMDLLDLKHFDRTWNYFIGSPFGTTKLYPDDVDTTSYAFKLLPQNSSVAHSVMDEMVGAEQTTADGIIKVYFDAARDRTDPTVCINVVRLYYAYGRGGEAGLQATKDWIQDVLFFRGYLNGTRYYHQPDVYLYFFARLLVENPNSDVFRSTAALLRERLSERINSPADALGLGMRVLACHYMGIRDELDLKQLLTLQQEDGSFSIGWLCQYGKSQMKLGNRALTTAVAVSAVEELKRSGRAGQQKAAVMTMKSGEVRAGAGTQQNGTPAAISPAAQLLAAPMPA</sequence>
<evidence type="ECO:0000313" key="2">
    <source>
        <dbReference type="EMBL" id="KAF4305421.1"/>
    </source>
</evidence>
<evidence type="ECO:0000313" key="1">
    <source>
        <dbReference type="EMBL" id="KAF4301322.1"/>
    </source>
</evidence>